<gene>
    <name evidence="2" type="ORF">QWZ14_09945</name>
</gene>
<dbReference type="PROSITE" id="PS51819">
    <property type="entry name" value="VOC"/>
    <property type="match status" value="2"/>
</dbReference>
<sequence length="258" mass="26963">MSEHDGHFVWHELMTTDLPAAEAFYRAVIGWEAEALHHLDVPYTRLGLGGRPMAGMMELPEAARALGARPGWIGHVAVGEVDVAAAMAQDLGGLVHVAPWDIPGIGRLAVLGDPQGAVFAVFAAAFAMTEPAAAGMPGQVGWNALLTPVREQAFAFYAALFGWRKAEALESGPMGTIQTFGLGEAAFGGMRDQPAAVPRPFWLYSLTVEDIDAAAARVAAAGGQVQMGPMAVPGGGWSLQALDPQGAAFALLGPRLQK</sequence>
<dbReference type="Pfam" id="PF00903">
    <property type="entry name" value="Glyoxalase"/>
    <property type="match status" value="1"/>
</dbReference>
<proteinExistence type="predicted"/>
<dbReference type="Proteomes" id="UP001529369">
    <property type="component" value="Unassembled WGS sequence"/>
</dbReference>
<dbReference type="EMBL" id="JAUFPN010000108">
    <property type="protein sequence ID" value="MDN3564686.1"/>
    <property type="molecule type" value="Genomic_DNA"/>
</dbReference>
<organism evidence="2 3">
    <name type="scientific">Paeniroseomonas aquatica</name>
    <dbReference type="NCBI Taxonomy" id="373043"/>
    <lineage>
        <taxon>Bacteria</taxon>
        <taxon>Pseudomonadati</taxon>
        <taxon>Pseudomonadota</taxon>
        <taxon>Alphaproteobacteria</taxon>
        <taxon>Acetobacterales</taxon>
        <taxon>Acetobacteraceae</taxon>
        <taxon>Paeniroseomonas</taxon>
    </lineage>
</organism>
<evidence type="ECO:0000313" key="3">
    <source>
        <dbReference type="Proteomes" id="UP001529369"/>
    </source>
</evidence>
<dbReference type="CDD" id="cd07247">
    <property type="entry name" value="SgaA_N_like"/>
    <property type="match status" value="1"/>
</dbReference>
<dbReference type="InterPro" id="IPR004360">
    <property type="entry name" value="Glyas_Fos-R_dOase_dom"/>
</dbReference>
<keyword evidence="3" id="KW-1185">Reference proteome</keyword>
<dbReference type="PANTHER" id="PTHR33993">
    <property type="entry name" value="GLYOXALASE-RELATED"/>
    <property type="match status" value="1"/>
</dbReference>
<evidence type="ECO:0000313" key="2">
    <source>
        <dbReference type="EMBL" id="MDN3564686.1"/>
    </source>
</evidence>
<accession>A0ABT8A4Y3</accession>
<comment type="caution">
    <text evidence="2">The sequence shown here is derived from an EMBL/GenBank/DDBJ whole genome shotgun (WGS) entry which is preliminary data.</text>
</comment>
<name>A0ABT8A4Y3_9PROT</name>
<evidence type="ECO:0000259" key="1">
    <source>
        <dbReference type="PROSITE" id="PS51819"/>
    </source>
</evidence>
<dbReference type="Gene3D" id="3.10.180.10">
    <property type="entry name" value="2,3-Dihydroxybiphenyl 1,2-Dioxygenase, domain 1"/>
    <property type="match status" value="2"/>
</dbReference>
<dbReference type="InterPro" id="IPR052164">
    <property type="entry name" value="Anthracycline_SecMetBiosynth"/>
</dbReference>
<reference evidence="3" key="1">
    <citation type="journal article" date="2019" name="Int. J. Syst. Evol. Microbiol.">
        <title>The Global Catalogue of Microorganisms (GCM) 10K type strain sequencing project: providing services to taxonomists for standard genome sequencing and annotation.</title>
        <authorList>
            <consortium name="The Broad Institute Genomics Platform"/>
            <consortium name="The Broad Institute Genome Sequencing Center for Infectious Disease"/>
            <person name="Wu L."/>
            <person name="Ma J."/>
        </authorList>
    </citation>
    <scope>NUCLEOTIDE SEQUENCE [LARGE SCALE GENOMIC DNA]</scope>
    <source>
        <strain evidence="3">CECT 7131</strain>
    </source>
</reference>
<dbReference type="InterPro" id="IPR037523">
    <property type="entry name" value="VOC_core"/>
</dbReference>
<feature type="domain" description="VOC" evidence="1">
    <location>
        <begin position="7"/>
        <end position="124"/>
    </location>
</feature>
<dbReference type="InterPro" id="IPR029068">
    <property type="entry name" value="Glyas_Bleomycin-R_OHBP_Dase"/>
</dbReference>
<dbReference type="PANTHER" id="PTHR33993:SF14">
    <property type="entry name" value="GB|AAF24581.1"/>
    <property type="match status" value="1"/>
</dbReference>
<feature type="domain" description="VOC" evidence="1">
    <location>
        <begin position="139"/>
        <end position="254"/>
    </location>
</feature>
<dbReference type="RefSeq" id="WP_290316490.1">
    <property type="nucleotide sequence ID" value="NZ_JAUFPN010000108.1"/>
</dbReference>
<protein>
    <submittedName>
        <fullName evidence="2">VOC family protein</fullName>
    </submittedName>
</protein>
<dbReference type="SUPFAM" id="SSF54593">
    <property type="entry name" value="Glyoxalase/Bleomycin resistance protein/Dihydroxybiphenyl dioxygenase"/>
    <property type="match status" value="2"/>
</dbReference>